<reference evidence="2 3" key="1">
    <citation type="submission" date="2020-08" db="EMBL/GenBank/DDBJ databases">
        <title>Sequencing the genomes of 1000 actinobacteria strains.</title>
        <authorList>
            <person name="Klenk H.-P."/>
        </authorList>
    </citation>
    <scope>NUCLEOTIDE SEQUENCE [LARGE SCALE GENOMIC DNA]</scope>
    <source>
        <strain evidence="2 3">DSM 23974</strain>
    </source>
</reference>
<dbReference type="Gene3D" id="3.40.630.30">
    <property type="match status" value="1"/>
</dbReference>
<comment type="caution">
    <text evidence="2">The sequence shown here is derived from an EMBL/GenBank/DDBJ whole genome shotgun (WGS) entry which is preliminary data.</text>
</comment>
<gene>
    <name evidence="2" type="ORF">HDA30_000337</name>
</gene>
<dbReference type="GO" id="GO:0005840">
    <property type="term" value="C:ribosome"/>
    <property type="evidence" value="ECO:0007669"/>
    <property type="project" value="UniProtKB-KW"/>
</dbReference>
<dbReference type="RefSeq" id="WP_262337672.1">
    <property type="nucleotide sequence ID" value="NZ_JACHNA010000001.1"/>
</dbReference>
<organism evidence="2 3">
    <name type="scientific">Micrococcus cohnii</name>
    <dbReference type="NCBI Taxonomy" id="993416"/>
    <lineage>
        <taxon>Bacteria</taxon>
        <taxon>Bacillati</taxon>
        <taxon>Actinomycetota</taxon>
        <taxon>Actinomycetes</taxon>
        <taxon>Micrococcales</taxon>
        <taxon>Micrococcaceae</taxon>
        <taxon>Micrococcus</taxon>
    </lineage>
</organism>
<evidence type="ECO:0000313" key="2">
    <source>
        <dbReference type="EMBL" id="MBB4734829.1"/>
    </source>
</evidence>
<protein>
    <submittedName>
        <fullName evidence="2">Ribosomal protein S18 acetylase RimI-like enzyme</fullName>
    </submittedName>
</protein>
<dbReference type="InterPro" id="IPR025289">
    <property type="entry name" value="DUF4081"/>
</dbReference>
<sequence>MAGAGRVRVLTDADTSALTALVDAHPVANAYLASLLHGGRLAGPRGGSGGTLFLGVGDPGSGPGDPLHQAAWVGSNVVPAATDEPPAPELGAAVAALRRRFGSLYGPAAHVAAIEQRLREAGHRPRSLRAEQPLLVAGEPSICRDDAVVPAVPSDYDAVLAASVAMFTEELGVSPLRAGAEAYRERVRRLVQLGRVLIDRVSEPSVVEPVRFKADLGVVSPACVQIQGVWIPPHLRGQGRAAPATASVVDAARRLAPLVSLYVNAYNTAALRSYLRAGFTRVGTFATVLY</sequence>
<dbReference type="Pfam" id="PF13312">
    <property type="entry name" value="DUF4081"/>
    <property type="match status" value="1"/>
</dbReference>
<dbReference type="EMBL" id="JACHNA010000001">
    <property type="protein sequence ID" value="MBB4734829.1"/>
    <property type="molecule type" value="Genomic_DNA"/>
</dbReference>
<accession>A0A7W7GMH7</accession>
<dbReference type="SUPFAM" id="SSF55729">
    <property type="entry name" value="Acyl-CoA N-acyltransferases (Nat)"/>
    <property type="match status" value="1"/>
</dbReference>
<evidence type="ECO:0000313" key="3">
    <source>
        <dbReference type="Proteomes" id="UP000540191"/>
    </source>
</evidence>
<dbReference type="InterPro" id="IPR016181">
    <property type="entry name" value="Acyl_CoA_acyltransferase"/>
</dbReference>
<dbReference type="AlphaFoldDB" id="A0A7W7GMH7"/>
<feature type="domain" description="N-acetyltransferase" evidence="1">
    <location>
        <begin position="146"/>
        <end position="290"/>
    </location>
</feature>
<keyword evidence="2" id="KW-0689">Ribosomal protein</keyword>
<dbReference type="GO" id="GO:0016747">
    <property type="term" value="F:acyltransferase activity, transferring groups other than amino-acyl groups"/>
    <property type="evidence" value="ECO:0007669"/>
    <property type="project" value="InterPro"/>
</dbReference>
<dbReference type="InterPro" id="IPR000182">
    <property type="entry name" value="GNAT_dom"/>
</dbReference>
<proteinExistence type="predicted"/>
<keyword evidence="3" id="KW-1185">Reference proteome</keyword>
<dbReference type="PROSITE" id="PS51186">
    <property type="entry name" value="GNAT"/>
    <property type="match status" value="1"/>
</dbReference>
<evidence type="ECO:0000259" key="1">
    <source>
        <dbReference type="PROSITE" id="PS51186"/>
    </source>
</evidence>
<keyword evidence="2" id="KW-0687">Ribonucleoprotein</keyword>
<name>A0A7W7GMH7_9MICC</name>
<dbReference type="Proteomes" id="UP000540191">
    <property type="component" value="Unassembled WGS sequence"/>
</dbReference>